<evidence type="ECO:0000256" key="1">
    <source>
        <dbReference type="SAM" id="MobiDB-lite"/>
    </source>
</evidence>
<feature type="region of interest" description="Disordered" evidence="1">
    <location>
        <begin position="1"/>
        <end position="82"/>
    </location>
</feature>
<dbReference type="Proteomes" id="UP000601435">
    <property type="component" value="Unassembled WGS sequence"/>
</dbReference>
<dbReference type="AlphaFoldDB" id="A0A812PT76"/>
<name>A0A812PT76_9DINO</name>
<feature type="region of interest" description="Disordered" evidence="1">
    <location>
        <begin position="106"/>
        <end position="141"/>
    </location>
</feature>
<comment type="caution">
    <text evidence="2">The sequence shown here is derived from an EMBL/GenBank/DDBJ whole genome shotgun (WGS) entry which is preliminary data.</text>
</comment>
<sequence>LLANPPLPQASVPPPPGISGKPGRHLTSLAAHGVAPAPVHTARRPHHAHAEHRSPPPMRTGITSDASLAGRPLNRGVEARSPALHSRHGVLRAYGVSPAYRELHRDQRQMDRNGAQHRKSSPWRSRGIGKAGKFLVHMPGR</sequence>
<evidence type="ECO:0000313" key="2">
    <source>
        <dbReference type="EMBL" id="CAE7345775.1"/>
    </source>
</evidence>
<reference evidence="2" key="1">
    <citation type="submission" date="2021-02" db="EMBL/GenBank/DDBJ databases">
        <authorList>
            <person name="Dougan E. K."/>
            <person name="Rhodes N."/>
            <person name="Thang M."/>
            <person name="Chan C."/>
        </authorList>
    </citation>
    <scope>NUCLEOTIDE SEQUENCE</scope>
</reference>
<gene>
    <name evidence="2" type="primary">kif19</name>
    <name evidence="2" type="ORF">SNEC2469_LOCUS8952</name>
</gene>
<feature type="compositionally biased region" description="Pro residues" evidence="1">
    <location>
        <begin position="1"/>
        <end position="17"/>
    </location>
</feature>
<feature type="non-terminal residue" evidence="2">
    <location>
        <position position="1"/>
    </location>
</feature>
<organism evidence="2 3">
    <name type="scientific">Symbiodinium necroappetens</name>
    <dbReference type="NCBI Taxonomy" id="1628268"/>
    <lineage>
        <taxon>Eukaryota</taxon>
        <taxon>Sar</taxon>
        <taxon>Alveolata</taxon>
        <taxon>Dinophyceae</taxon>
        <taxon>Suessiales</taxon>
        <taxon>Symbiodiniaceae</taxon>
        <taxon>Symbiodinium</taxon>
    </lineage>
</organism>
<evidence type="ECO:0000313" key="3">
    <source>
        <dbReference type="Proteomes" id="UP000601435"/>
    </source>
</evidence>
<proteinExistence type="predicted"/>
<dbReference type="OrthoDB" id="10444714at2759"/>
<accession>A0A812PT76</accession>
<dbReference type="EMBL" id="CAJNJA010014594">
    <property type="protein sequence ID" value="CAE7345775.1"/>
    <property type="molecule type" value="Genomic_DNA"/>
</dbReference>
<feature type="compositionally biased region" description="Basic residues" evidence="1">
    <location>
        <begin position="41"/>
        <end position="50"/>
    </location>
</feature>
<protein>
    <submittedName>
        <fullName evidence="2">Kif19 protein</fullName>
    </submittedName>
</protein>
<keyword evidence="3" id="KW-1185">Reference proteome</keyword>